<dbReference type="PANTHER" id="PTHR13647:SF4">
    <property type="entry name" value="INSULIN-LIKE PEPTIDE 1-RELATED"/>
    <property type="match status" value="1"/>
</dbReference>
<dbReference type="InterPro" id="IPR022352">
    <property type="entry name" value="Ins/IGF/rlx"/>
</dbReference>
<evidence type="ECO:0000256" key="1">
    <source>
        <dbReference type="ARBA" id="ARBA00009034"/>
    </source>
</evidence>
<gene>
    <name evidence="10" type="ORF">SSS_2818</name>
</gene>
<evidence type="ECO:0000256" key="5">
    <source>
        <dbReference type="ARBA" id="ARBA00023157"/>
    </source>
</evidence>
<evidence type="ECO:0000256" key="3">
    <source>
        <dbReference type="ARBA" id="ARBA00022685"/>
    </source>
</evidence>
<dbReference type="InterPro" id="IPR016179">
    <property type="entry name" value="Insulin-like"/>
</dbReference>
<evidence type="ECO:0000256" key="2">
    <source>
        <dbReference type="ARBA" id="ARBA00011207"/>
    </source>
</evidence>
<evidence type="ECO:0000256" key="6">
    <source>
        <dbReference type="RuleBase" id="RU000406"/>
    </source>
</evidence>
<evidence type="ECO:0000313" key="10">
    <source>
        <dbReference type="EMBL" id="KAF7492103.1"/>
    </source>
</evidence>
<dbReference type="OrthoDB" id="6516696at2759"/>
<dbReference type="Pfam" id="PF00049">
    <property type="entry name" value="Insulin"/>
    <property type="match status" value="1"/>
</dbReference>
<dbReference type="PANTHER" id="PTHR13647">
    <property type="entry name" value="INSULIN-LIKE PEPTIDE 2-RELATED"/>
    <property type="match status" value="1"/>
</dbReference>
<dbReference type="PRINTS" id="PR00276">
    <property type="entry name" value="INSULINFAMLY"/>
</dbReference>
<dbReference type="SUPFAM" id="SSF56994">
    <property type="entry name" value="Insulin-like"/>
    <property type="match status" value="1"/>
</dbReference>
<feature type="chain" id="PRO_5038316237" description="Insulin-like domain-containing protein" evidence="8">
    <location>
        <begin position="25"/>
        <end position="376"/>
    </location>
</feature>
<feature type="signal peptide" evidence="8">
    <location>
        <begin position="1"/>
        <end position="24"/>
    </location>
</feature>
<keyword evidence="4 8" id="KW-0732">Signal</keyword>
<sequence>MIKMKRNVLVLCFCWYFCFWSVQTIDDVNRRNDDRENKHFRIATFDDLSRLIKTNKYFQNNQGFDGIFYRNQANLAEPISVGRDFVPQPHRLASYVFEEKGMEPMENFPAPFSQSFNQNQKQPSLGPNLFEILKDSSRTKIPSISIDSFTLSDPNEKAHFSTSFLSPSSALISRLNYPLKASTIIDIDNDDDGDHNHNFAVAKNDADHLHGAEMERRVIRASKQHYCGENLIKVLALSCKGRYNKRSIQFETQNGDANDQEYSIRDEWFSSDKNRSKLNDFDSILIDRERFEHFHNAADDWQDLLDHLKASKKSHPLPSPPSSSTTSTKSTLAYWKGSSDSSDTIISRPPLKRGIVDECCKKPCSLKTLNQYCVSE</sequence>
<feature type="domain" description="Insulin-like" evidence="9">
    <location>
        <begin position="224"/>
        <end position="373"/>
    </location>
</feature>
<dbReference type="Proteomes" id="UP000070412">
    <property type="component" value="Unassembled WGS sequence"/>
</dbReference>
<proteinExistence type="inferred from homology"/>
<keyword evidence="12" id="KW-1185">Reference proteome</keyword>
<comment type="similarity">
    <text evidence="1 6">Belongs to the insulin family.</text>
</comment>
<reference evidence="10" key="2">
    <citation type="submission" date="2020-01" db="EMBL/GenBank/DDBJ databases">
        <authorList>
            <person name="Korhonen P.K.K."/>
            <person name="Guangxu M.G."/>
            <person name="Wang T.W."/>
            <person name="Stroehlein A.J.S."/>
            <person name="Young N.D."/>
            <person name="Ang C.-S.A."/>
            <person name="Fernando D.W.F."/>
            <person name="Lu H.L."/>
            <person name="Taylor S.T."/>
            <person name="Ehtesham M.E.M."/>
            <person name="Najaraj S.H.N."/>
            <person name="Harsha G.H.G."/>
            <person name="Madugundu A.M."/>
            <person name="Renuse S.R."/>
            <person name="Holt D.H."/>
            <person name="Pandey A.P."/>
            <person name="Papenfuss A.P."/>
            <person name="Gasser R.B.G."/>
            <person name="Fischer K.F."/>
        </authorList>
    </citation>
    <scope>NUCLEOTIDE SEQUENCE</scope>
    <source>
        <strain evidence="10">SSS_KF_BRIS2020</strain>
    </source>
</reference>
<name>A0A834VFU0_SARSC</name>
<dbReference type="EMBL" id="WVUK01000057">
    <property type="protein sequence ID" value="KAF7492103.1"/>
    <property type="molecule type" value="Genomic_DNA"/>
</dbReference>
<reference evidence="11" key="3">
    <citation type="submission" date="2022-06" db="UniProtKB">
        <authorList>
            <consortium name="EnsemblMetazoa"/>
        </authorList>
    </citation>
    <scope>IDENTIFICATION</scope>
</reference>
<dbReference type="SMART" id="SM00078">
    <property type="entry name" value="IlGF"/>
    <property type="match status" value="1"/>
</dbReference>
<dbReference type="PROSITE" id="PS00262">
    <property type="entry name" value="INSULIN"/>
    <property type="match status" value="1"/>
</dbReference>
<evidence type="ECO:0000259" key="9">
    <source>
        <dbReference type="SMART" id="SM00078"/>
    </source>
</evidence>
<comment type="subcellular location">
    <subcellularLocation>
        <location evidence="6">Secreted</location>
    </subcellularLocation>
</comment>
<dbReference type="EnsemblMetazoa" id="SSS_2818s_mrna">
    <property type="protein sequence ID" value="KAF7492103.1"/>
    <property type="gene ID" value="SSS_2818"/>
</dbReference>
<organism evidence="10">
    <name type="scientific">Sarcoptes scabiei</name>
    <name type="common">Itch mite</name>
    <name type="synonym">Acarus scabiei</name>
    <dbReference type="NCBI Taxonomy" id="52283"/>
    <lineage>
        <taxon>Eukaryota</taxon>
        <taxon>Metazoa</taxon>
        <taxon>Ecdysozoa</taxon>
        <taxon>Arthropoda</taxon>
        <taxon>Chelicerata</taxon>
        <taxon>Arachnida</taxon>
        <taxon>Acari</taxon>
        <taxon>Acariformes</taxon>
        <taxon>Sarcoptiformes</taxon>
        <taxon>Astigmata</taxon>
        <taxon>Psoroptidia</taxon>
        <taxon>Sarcoptoidea</taxon>
        <taxon>Sarcoptidae</taxon>
        <taxon>Sarcoptinae</taxon>
        <taxon>Sarcoptes</taxon>
    </lineage>
</organism>
<dbReference type="GO" id="GO:0005576">
    <property type="term" value="C:extracellular region"/>
    <property type="evidence" value="ECO:0007669"/>
    <property type="project" value="UniProtKB-SubCell"/>
</dbReference>
<keyword evidence="5" id="KW-1015">Disulfide bond</keyword>
<evidence type="ECO:0000313" key="11">
    <source>
        <dbReference type="EnsemblMetazoa" id="KAF7492103.1"/>
    </source>
</evidence>
<evidence type="ECO:0000256" key="4">
    <source>
        <dbReference type="ARBA" id="ARBA00022729"/>
    </source>
</evidence>
<evidence type="ECO:0000256" key="7">
    <source>
        <dbReference type="SAM" id="MobiDB-lite"/>
    </source>
</evidence>
<dbReference type="AlphaFoldDB" id="A0A834VFU0"/>
<dbReference type="Gene3D" id="1.10.100.10">
    <property type="entry name" value="Insulin-like"/>
    <property type="match status" value="1"/>
</dbReference>
<protein>
    <recommendedName>
        <fullName evidence="9">Insulin-like domain-containing protein</fullName>
    </recommendedName>
</protein>
<reference evidence="12" key="1">
    <citation type="journal article" date="2020" name="PLoS Negl. Trop. Dis.">
        <title>High-quality nuclear genome for Sarcoptes scabiei-A critical resource for a neglected parasite.</title>
        <authorList>
            <person name="Korhonen P.K."/>
            <person name="Gasser R.B."/>
            <person name="Ma G."/>
            <person name="Wang T."/>
            <person name="Stroehlein A.J."/>
            <person name="Young N.D."/>
            <person name="Ang C.S."/>
            <person name="Fernando D.D."/>
            <person name="Lu H.C."/>
            <person name="Taylor S."/>
            <person name="Reynolds S.L."/>
            <person name="Mofiz E."/>
            <person name="Najaraj S.H."/>
            <person name="Gowda H."/>
            <person name="Madugundu A."/>
            <person name="Renuse S."/>
            <person name="Holt D."/>
            <person name="Pandey A."/>
            <person name="Papenfuss A.T."/>
            <person name="Fischer K."/>
        </authorList>
    </citation>
    <scope>NUCLEOTIDE SEQUENCE [LARGE SCALE GENOMIC DNA]</scope>
</reference>
<feature type="region of interest" description="Disordered" evidence="7">
    <location>
        <begin position="312"/>
        <end position="341"/>
    </location>
</feature>
<dbReference type="InterPro" id="IPR036438">
    <property type="entry name" value="Insulin-like_sf"/>
</dbReference>
<dbReference type="InterPro" id="IPR022353">
    <property type="entry name" value="Insulin_CS"/>
</dbReference>
<feature type="compositionally biased region" description="Low complexity" evidence="7">
    <location>
        <begin position="322"/>
        <end position="332"/>
    </location>
</feature>
<dbReference type="GO" id="GO:0005179">
    <property type="term" value="F:hormone activity"/>
    <property type="evidence" value="ECO:0007669"/>
    <property type="project" value="InterPro"/>
</dbReference>
<evidence type="ECO:0000313" key="12">
    <source>
        <dbReference type="Proteomes" id="UP000070412"/>
    </source>
</evidence>
<evidence type="ECO:0000256" key="8">
    <source>
        <dbReference type="SAM" id="SignalP"/>
    </source>
</evidence>
<keyword evidence="3" id="KW-0165">Cleavage on pair of basic residues</keyword>
<keyword evidence="6" id="KW-0964">Secreted</keyword>
<comment type="subunit">
    <text evidence="2">Heterodimer of a B chain and an A chain linked by two disulfide bonds.</text>
</comment>
<accession>A0A834VFU0</accession>
<dbReference type="CDD" id="cd04366">
    <property type="entry name" value="IlGF_insulin_bombyxin_like"/>
    <property type="match status" value="1"/>
</dbReference>